<feature type="region of interest" description="Disordered" evidence="1">
    <location>
        <begin position="69"/>
        <end position="101"/>
    </location>
</feature>
<organism evidence="2 3">
    <name type="scientific">Lentinula lateritia</name>
    <dbReference type="NCBI Taxonomy" id="40482"/>
    <lineage>
        <taxon>Eukaryota</taxon>
        <taxon>Fungi</taxon>
        <taxon>Dikarya</taxon>
        <taxon>Basidiomycota</taxon>
        <taxon>Agaricomycotina</taxon>
        <taxon>Agaricomycetes</taxon>
        <taxon>Agaricomycetidae</taxon>
        <taxon>Agaricales</taxon>
        <taxon>Marasmiineae</taxon>
        <taxon>Omphalotaceae</taxon>
        <taxon>Lentinula</taxon>
    </lineage>
</organism>
<comment type="caution">
    <text evidence="2">The sequence shown here is derived from an EMBL/GenBank/DDBJ whole genome shotgun (WGS) entry which is preliminary data.</text>
</comment>
<protein>
    <submittedName>
        <fullName evidence="2">Uncharacterized protein</fullName>
    </submittedName>
</protein>
<evidence type="ECO:0000313" key="2">
    <source>
        <dbReference type="EMBL" id="KAJ4496630.1"/>
    </source>
</evidence>
<keyword evidence="3" id="KW-1185">Reference proteome</keyword>
<reference evidence="2" key="1">
    <citation type="submission" date="2022-08" db="EMBL/GenBank/DDBJ databases">
        <title>A Global Phylogenomic Analysis of the Shiitake Genus Lentinula.</title>
        <authorList>
            <consortium name="DOE Joint Genome Institute"/>
            <person name="Sierra-Patev S."/>
            <person name="Min B."/>
            <person name="Naranjo-Ortiz M."/>
            <person name="Looney B."/>
            <person name="Konkel Z."/>
            <person name="Slot J.C."/>
            <person name="Sakamoto Y."/>
            <person name="Steenwyk J.L."/>
            <person name="Rokas A."/>
            <person name="Carro J."/>
            <person name="Camarero S."/>
            <person name="Ferreira P."/>
            <person name="Molpeceres G."/>
            <person name="Ruiz-Duenas F.J."/>
            <person name="Serrano A."/>
            <person name="Henrissat B."/>
            <person name="Drula E."/>
            <person name="Hughes K.W."/>
            <person name="Mata J.L."/>
            <person name="Ishikawa N.K."/>
            <person name="Vargas-Isla R."/>
            <person name="Ushijima S."/>
            <person name="Smith C.A."/>
            <person name="Ahrendt S."/>
            <person name="Andreopoulos W."/>
            <person name="He G."/>
            <person name="Labutti K."/>
            <person name="Lipzen A."/>
            <person name="Ng V."/>
            <person name="Riley R."/>
            <person name="Sandor L."/>
            <person name="Barry K."/>
            <person name="Martinez A.T."/>
            <person name="Xiao Y."/>
            <person name="Gibbons J.G."/>
            <person name="Terashima K."/>
            <person name="Grigoriev I.V."/>
            <person name="Hibbett D.S."/>
        </authorList>
    </citation>
    <scope>NUCLEOTIDE SEQUENCE</scope>
    <source>
        <strain evidence="2">RHP3577 ss4</strain>
    </source>
</reference>
<evidence type="ECO:0000313" key="3">
    <source>
        <dbReference type="Proteomes" id="UP001150217"/>
    </source>
</evidence>
<dbReference type="Proteomes" id="UP001150217">
    <property type="component" value="Unassembled WGS sequence"/>
</dbReference>
<dbReference type="EMBL" id="JANVFT010000026">
    <property type="protein sequence ID" value="KAJ4496630.1"/>
    <property type="molecule type" value="Genomic_DNA"/>
</dbReference>
<proteinExistence type="predicted"/>
<name>A0ABQ8VPW1_9AGAR</name>
<gene>
    <name evidence="2" type="ORF">C8R41DRAFT_918206</name>
</gene>
<feature type="region of interest" description="Disordered" evidence="1">
    <location>
        <begin position="185"/>
        <end position="219"/>
    </location>
</feature>
<sequence>MPLLVEPRPDIPTTKIAITSKKTIMSFQQRQGLYVDSCRENARNPQKAAGRVHLEMPEHPFIRDEGLYWQESPKSTSTGNFRGEPCIHSDDEETLPQSDVCPPSVSTSAVFSEADPTITSLTRDFWELQIEVVDPRNFTGRILCLSTTLSGVFGPEARVCTSLYAKSKSLALTLAVELPGGTAEGFDAGDLLSSSENAKRKGTPGPTTLESPQLLCPES</sequence>
<evidence type="ECO:0000256" key="1">
    <source>
        <dbReference type="SAM" id="MobiDB-lite"/>
    </source>
</evidence>
<accession>A0ABQ8VPW1</accession>